<proteinExistence type="predicted"/>
<protein>
    <recommendedName>
        <fullName evidence="3">TIGR00725 family protein</fullName>
    </recommendedName>
</protein>
<dbReference type="EMBL" id="PFAZ01000009">
    <property type="protein sequence ID" value="PIR88996.1"/>
    <property type="molecule type" value="Genomic_DNA"/>
</dbReference>
<dbReference type="SUPFAM" id="SSF102405">
    <property type="entry name" value="MCP/YpsA-like"/>
    <property type="match status" value="1"/>
</dbReference>
<sequence>MQKLKKLSRQKEELVRPYCLRCKIGVSGAAETGHCAIDAVEKAEAVGREIARAGLVLVTGATTGMPYWSAKGAKEEGGMVIGLSPASSEAAHVKTYHLPVDYHDVIVYTGFEYSGRNLLLTRSVDAVVVICGRIGTLNEFTIAYEDHKPIGILEGSGGTADMIREIVETSKRGPGKIVYSSDPKELIKKLTELIEHEKEKYIS</sequence>
<reference evidence="2" key="1">
    <citation type="submission" date="2017-09" db="EMBL/GenBank/DDBJ databases">
        <title>Depth-based differentiation of microbial function through sediment-hosted aquifers and enrichment of novel symbionts in the deep terrestrial subsurface.</title>
        <authorList>
            <person name="Probst A.J."/>
            <person name="Ladd B."/>
            <person name="Jarett J.K."/>
            <person name="Geller-Mcgrath D.E."/>
            <person name="Sieber C.M.K."/>
            <person name="Emerson J.B."/>
            <person name="Anantharaman K."/>
            <person name="Thomas B.C."/>
            <person name="Malmstrom R."/>
            <person name="Stieglmeier M."/>
            <person name="Klingl A."/>
            <person name="Woyke T."/>
            <person name="Ryan C.M."/>
            <person name="Banfield J.F."/>
        </authorList>
    </citation>
    <scope>NUCLEOTIDE SEQUENCE [LARGE SCALE GENOMIC DNA]</scope>
</reference>
<dbReference type="Pfam" id="PF18306">
    <property type="entry name" value="LDcluster4"/>
    <property type="match status" value="1"/>
</dbReference>
<evidence type="ECO:0000313" key="1">
    <source>
        <dbReference type="EMBL" id="PIR88996.1"/>
    </source>
</evidence>
<name>A0A2H0UTL7_9BACT</name>
<dbReference type="GO" id="GO:0005829">
    <property type="term" value="C:cytosol"/>
    <property type="evidence" value="ECO:0007669"/>
    <property type="project" value="TreeGrafter"/>
</dbReference>
<comment type="caution">
    <text evidence="1">The sequence shown here is derived from an EMBL/GenBank/DDBJ whole genome shotgun (WGS) entry which is preliminary data.</text>
</comment>
<dbReference type="InterPro" id="IPR041164">
    <property type="entry name" value="LDcluster4"/>
</dbReference>
<dbReference type="Gene3D" id="3.40.50.450">
    <property type="match status" value="1"/>
</dbReference>
<dbReference type="PANTHER" id="PTHR43393:SF3">
    <property type="entry name" value="LYSINE DECARBOXYLASE-LIKE PROTEIN"/>
    <property type="match status" value="1"/>
</dbReference>
<dbReference type="AlphaFoldDB" id="A0A2H0UTL7"/>
<gene>
    <name evidence="1" type="ORF">COU07_03850</name>
</gene>
<evidence type="ECO:0008006" key="3">
    <source>
        <dbReference type="Google" id="ProtNLM"/>
    </source>
</evidence>
<evidence type="ECO:0000313" key="2">
    <source>
        <dbReference type="Proteomes" id="UP000231157"/>
    </source>
</evidence>
<dbReference type="Proteomes" id="UP000231157">
    <property type="component" value="Unassembled WGS sequence"/>
</dbReference>
<dbReference type="PANTHER" id="PTHR43393">
    <property type="entry name" value="CYTOKININ RIBOSIDE 5'-MONOPHOSPHATE PHOSPHORIBOHYDROLASE"/>
    <property type="match status" value="1"/>
</dbReference>
<organism evidence="1 2">
    <name type="scientific">Candidatus Harrisonbacteria bacterium CG10_big_fil_rev_8_21_14_0_10_40_38</name>
    <dbReference type="NCBI Taxonomy" id="1974583"/>
    <lineage>
        <taxon>Bacteria</taxon>
        <taxon>Candidatus Harrisoniibacteriota</taxon>
    </lineage>
</organism>
<dbReference type="InterPro" id="IPR052341">
    <property type="entry name" value="LOG_family_nucleotidases"/>
</dbReference>
<accession>A0A2H0UTL7</accession>